<accession>A0A150LEW1</accession>
<dbReference type="InterPro" id="IPR018392">
    <property type="entry name" value="LysM"/>
</dbReference>
<comment type="caution">
    <text evidence="1">The sequence shown here is derived from an EMBL/GenBank/DDBJ whole genome shotgun (WGS) entry which is preliminary data.</text>
</comment>
<evidence type="ECO:0000313" key="2">
    <source>
        <dbReference type="Proteomes" id="UP000075666"/>
    </source>
</evidence>
<dbReference type="SUPFAM" id="SSF54106">
    <property type="entry name" value="LysM domain"/>
    <property type="match status" value="1"/>
</dbReference>
<dbReference type="PATRIC" id="fig|46224.3.peg.735"/>
<sequence length="417" mass="47250">MKIHIVQKGDTLWNIAKKYGVDFEELKKMNAQLSNPEMIMPGMKIKVPTTGGTIKKEVAIPKKETPKAVHPYKEQPVPTLPVQKEIIKEVPKKETIYTPIMPQPVIPEIDINNYYSMHMSQMQAQMQAPPPVKEEKVESIESPVEMPMMPVQEECFEVYPTVPCMPIADCGCGPTPYPYGYQAPMGHYPMQQGFPMGYNTPVMPEVQGAMSYAPENYYYGQGAYPTQVPEHGGWMHEEEESSSMPMMASHSMPQQGVFIQSQDAQFHGMHSMPNVQQGAYLPAPDGQYSGMPYNQYGQFGNMPQQGVNMNFPERPDNPHYGSHEYYGSQHDYHHHPDYHQGQGYGQGHEYGHAHHHHHGHHPYGHYGYHPYSHFYGVQQGWHPGYGTPYMGYGQGYPGYPGGYPGGYPRQEEDCDDC</sequence>
<dbReference type="Pfam" id="PF01476">
    <property type="entry name" value="LysM"/>
    <property type="match status" value="1"/>
</dbReference>
<dbReference type="CDD" id="cd00118">
    <property type="entry name" value="LysM"/>
    <property type="match status" value="1"/>
</dbReference>
<evidence type="ECO:0000313" key="1">
    <source>
        <dbReference type="EMBL" id="KYD10891.1"/>
    </source>
</evidence>
<dbReference type="Gene3D" id="3.10.350.10">
    <property type="entry name" value="LysM domain"/>
    <property type="match status" value="1"/>
</dbReference>
<name>A0A150LEW1_9BACI</name>
<protein>
    <submittedName>
        <fullName evidence="1">Uncharacterized protein</fullName>
    </submittedName>
</protein>
<gene>
    <name evidence="1" type="ORF">B4102_1677</name>
</gene>
<keyword evidence="2" id="KW-1185">Reference proteome</keyword>
<dbReference type="InterPro" id="IPR036779">
    <property type="entry name" value="LysM_dom_sf"/>
</dbReference>
<dbReference type="AlphaFoldDB" id="A0A150LEW1"/>
<dbReference type="NCBIfam" id="TIGR02899">
    <property type="entry name" value="spore_safA"/>
    <property type="match status" value="1"/>
</dbReference>
<dbReference type="Proteomes" id="UP000075666">
    <property type="component" value="Unassembled WGS sequence"/>
</dbReference>
<dbReference type="EMBL" id="LQYN01000011">
    <property type="protein sequence ID" value="KYD10891.1"/>
    <property type="molecule type" value="Genomic_DNA"/>
</dbReference>
<dbReference type="PROSITE" id="PS51782">
    <property type="entry name" value="LYSM"/>
    <property type="match status" value="1"/>
</dbReference>
<proteinExistence type="predicted"/>
<dbReference type="STRING" id="46224.B4102_1677"/>
<dbReference type="SMART" id="SM00257">
    <property type="entry name" value="LysM"/>
    <property type="match status" value="1"/>
</dbReference>
<dbReference type="InterPro" id="IPR014248">
    <property type="entry name" value="Spore_coat_assembly_SafA"/>
</dbReference>
<dbReference type="RefSeq" id="WP_066227239.1">
    <property type="nucleotide sequence ID" value="NZ_CP066701.1"/>
</dbReference>
<organism evidence="1 2">
    <name type="scientific">Heyndrickxia sporothermodurans</name>
    <dbReference type="NCBI Taxonomy" id="46224"/>
    <lineage>
        <taxon>Bacteria</taxon>
        <taxon>Bacillati</taxon>
        <taxon>Bacillota</taxon>
        <taxon>Bacilli</taxon>
        <taxon>Bacillales</taxon>
        <taxon>Bacillaceae</taxon>
        <taxon>Heyndrickxia</taxon>
    </lineage>
</organism>
<reference evidence="1 2" key="1">
    <citation type="submission" date="2016-01" db="EMBL/GenBank/DDBJ databases">
        <title>Genome Sequences of Twelve Sporeforming Bacillus Species Isolated from Foods.</title>
        <authorList>
            <person name="Berendsen E.M."/>
            <person name="Wells-Bennik M.H."/>
            <person name="Krawcyk A.O."/>
            <person name="De Jong A."/>
            <person name="Holsappel S."/>
            <person name="Eijlander R.T."/>
            <person name="Kuipers O.P."/>
        </authorList>
    </citation>
    <scope>NUCLEOTIDE SEQUENCE [LARGE SCALE GENOMIC DNA]</scope>
    <source>
        <strain evidence="1 2">B4102</strain>
    </source>
</reference>